<dbReference type="Proteomes" id="UP000694843">
    <property type="component" value="Unplaced"/>
</dbReference>
<proteinExistence type="predicted"/>
<protein>
    <submittedName>
        <fullName evidence="2">Mucin-5AC-like</fullName>
    </submittedName>
</protein>
<organism evidence="1 2">
    <name type="scientific">Hyalella azteca</name>
    <name type="common">Amphipod</name>
    <dbReference type="NCBI Taxonomy" id="294128"/>
    <lineage>
        <taxon>Eukaryota</taxon>
        <taxon>Metazoa</taxon>
        <taxon>Ecdysozoa</taxon>
        <taxon>Arthropoda</taxon>
        <taxon>Crustacea</taxon>
        <taxon>Multicrustacea</taxon>
        <taxon>Malacostraca</taxon>
        <taxon>Eumalacostraca</taxon>
        <taxon>Peracarida</taxon>
        <taxon>Amphipoda</taxon>
        <taxon>Senticaudata</taxon>
        <taxon>Talitrida</taxon>
        <taxon>Talitroidea</taxon>
        <taxon>Hyalellidae</taxon>
        <taxon>Hyalella</taxon>
    </lineage>
</organism>
<sequence length="299" mass="30926">MVVTALLSTGQSGAGFLRYETRRVPAHSVVETSSLWYVPSVTVCALRAAGLKASVFSHQQSLCQILAWNSTNTTTNASSGGDTREVLIFTGDEADLHAFQSDVVPATTAATTTSTAATTTTIAATSAATAATTFLTPASLLPLRQPPPPPATTTTTATTPACPSPFVLSSAGCLAVTTTTSAGSAIDAACSALGGVPVYKNSSYSAFLQLVQALVDQGVPSAQLYVGAQCINVVCGWTKNYNLIQDVYPASNNFFPADQPKALTSTITCLVLNMDPAGAYYKQLSTVECTTVARVVCMK</sequence>
<reference evidence="2" key="1">
    <citation type="submission" date="2025-08" db="UniProtKB">
        <authorList>
            <consortium name="RefSeq"/>
        </authorList>
    </citation>
    <scope>IDENTIFICATION</scope>
    <source>
        <tissue evidence="2">Whole organism</tissue>
    </source>
</reference>
<gene>
    <name evidence="2" type="primary">LOC125179437</name>
</gene>
<accession>A0A979FY73</accession>
<dbReference type="InterPro" id="IPR016187">
    <property type="entry name" value="CTDL_fold"/>
</dbReference>
<dbReference type="SUPFAM" id="SSF56436">
    <property type="entry name" value="C-type lectin-like"/>
    <property type="match status" value="1"/>
</dbReference>
<dbReference type="KEGG" id="hazt:125179437"/>
<dbReference type="GeneID" id="125179437"/>
<name>A0A979FY73_HYAAZ</name>
<dbReference type="RefSeq" id="XP_047741234.1">
    <property type="nucleotide sequence ID" value="XM_047885278.1"/>
</dbReference>
<keyword evidence="1" id="KW-1185">Reference proteome</keyword>
<evidence type="ECO:0000313" key="1">
    <source>
        <dbReference type="Proteomes" id="UP000694843"/>
    </source>
</evidence>
<evidence type="ECO:0000313" key="2">
    <source>
        <dbReference type="RefSeq" id="XP_047741234.1"/>
    </source>
</evidence>
<dbReference type="AlphaFoldDB" id="A0A979FY73"/>